<keyword evidence="1" id="KW-0812">Transmembrane</keyword>
<evidence type="ECO:0000313" key="3">
    <source>
        <dbReference type="Proteomes" id="UP000004110"/>
    </source>
</evidence>
<keyword evidence="1" id="KW-0472">Membrane</keyword>
<protein>
    <submittedName>
        <fullName evidence="2">Uncharacterized protein</fullName>
    </submittedName>
</protein>
<organism evidence="2 3">
    <name type="scientific">Bacteroides uniformis (strain ATCC 8492 / DSM 6597 / CCUG 4942 / CIP 103695 / JCM 5828 / KCTC 5204 / NCTC 13054 / VPI 0061)</name>
    <dbReference type="NCBI Taxonomy" id="411479"/>
    <lineage>
        <taxon>Bacteria</taxon>
        <taxon>Pseudomonadati</taxon>
        <taxon>Bacteroidota</taxon>
        <taxon>Bacteroidia</taxon>
        <taxon>Bacteroidales</taxon>
        <taxon>Bacteroidaceae</taxon>
        <taxon>Bacteroides</taxon>
    </lineage>
</organism>
<name>A0ABC9NFL8_BACUC</name>
<evidence type="ECO:0000313" key="2">
    <source>
        <dbReference type="EMBL" id="EDO55307.1"/>
    </source>
</evidence>
<reference evidence="2" key="1">
    <citation type="submission" date="2007-06" db="EMBL/GenBank/DDBJ databases">
        <authorList>
            <person name="Fulton L."/>
            <person name="Clifton S."/>
            <person name="Fulton B."/>
            <person name="Xu J."/>
            <person name="Minx P."/>
            <person name="Pepin K.H."/>
            <person name="Johnson M."/>
            <person name="Thiruvilangam P."/>
            <person name="Bhonagiri V."/>
            <person name="Nash W.E."/>
            <person name="Mardis E.R."/>
            <person name="Wilson R.K."/>
        </authorList>
    </citation>
    <scope>NUCLEOTIDE SEQUENCE [LARGE SCALE GENOMIC DNA]</scope>
    <source>
        <strain evidence="2">ATCC 8492</strain>
    </source>
</reference>
<sequence>MFLHIIKYKCFQVIIIKNSIYINIFVLIFSISKR</sequence>
<keyword evidence="1" id="KW-1133">Transmembrane helix</keyword>
<proteinExistence type="predicted"/>
<comment type="caution">
    <text evidence="2">The sequence shown here is derived from an EMBL/GenBank/DDBJ whole genome shotgun (WGS) entry which is preliminary data.</text>
</comment>
<keyword evidence="3" id="KW-1185">Reference proteome</keyword>
<feature type="transmembrane region" description="Helical" evidence="1">
    <location>
        <begin position="12"/>
        <end position="31"/>
    </location>
</feature>
<accession>A0ABC9NFL8</accession>
<evidence type="ECO:0000256" key="1">
    <source>
        <dbReference type="SAM" id="Phobius"/>
    </source>
</evidence>
<dbReference type="Proteomes" id="UP000004110">
    <property type="component" value="Unassembled WGS sequence"/>
</dbReference>
<dbReference type="AlphaFoldDB" id="A0ABC9NFL8"/>
<reference evidence="2" key="2">
    <citation type="submission" date="2013-11" db="EMBL/GenBank/DDBJ databases">
        <title>Draft genome sequence of Bacteroides uniformis (ATCC 8492).</title>
        <authorList>
            <person name="Sudarsanam P."/>
            <person name="Ley R."/>
            <person name="Guruge J."/>
            <person name="Turnbaugh P.J."/>
            <person name="Mahowald M."/>
            <person name="Liep D."/>
            <person name="Gordon J."/>
        </authorList>
    </citation>
    <scope>NUCLEOTIDE SEQUENCE</scope>
    <source>
        <strain evidence="2">ATCC 8492</strain>
    </source>
</reference>
<gene>
    <name evidence="2" type="ORF">BACUNI_00979</name>
</gene>
<dbReference type="EMBL" id="AAYH02000038">
    <property type="protein sequence ID" value="EDO55307.1"/>
    <property type="molecule type" value="Genomic_DNA"/>
</dbReference>